<evidence type="ECO:0000313" key="1">
    <source>
        <dbReference type="EMBL" id="MFM0521512.1"/>
    </source>
</evidence>
<organism evidence="1 2">
    <name type="scientific">Caballeronia jiangsuensis</name>
    <dbReference type="NCBI Taxonomy" id="1458357"/>
    <lineage>
        <taxon>Bacteria</taxon>
        <taxon>Pseudomonadati</taxon>
        <taxon>Pseudomonadota</taxon>
        <taxon>Betaproteobacteria</taxon>
        <taxon>Burkholderiales</taxon>
        <taxon>Burkholderiaceae</taxon>
        <taxon>Caballeronia</taxon>
    </lineage>
</organism>
<evidence type="ECO:0000313" key="2">
    <source>
        <dbReference type="Proteomes" id="UP001629462"/>
    </source>
</evidence>
<name>A0ABW9CV73_9BURK</name>
<sequence>MATARESTFLGDMYARWTLDSLVEIAHAIAIDYFASPEFYQGDDVPDEILDFWLSYGSLKDFPNKDQRRILAAAIFGESDGYPTPTGVTSSNDKFHQGRDTLFKACIAAQTATSAQSQAGLDFPVTTALPSLRSYLDGFAGKAAATSYEQLKTVSDVAFAILRSDTVSSRFINVHPPISNEWPLQKSDANGDKLIPECIARLKIDGIDLKMPFPDLRALAQHGEQALEAIVGPSRELKEVIQKTYAWAMFTGSYSPYTVL</sequence>
<reference evidence="1 2" key="1">
    <citation type="journal article" date="2024" name="Chem. Sci.">
        <title>Discovery of megapolipeptins by genome mining of a Burkholderiales bacteria collection.</title>
        <authorList>
            <person name="Paulo B.S."/>
            <person name="Recchia M.J.J."/>
            <person name="Lee S."/>
            <person name="Fergusson C.H."/>
            <person name="Romanowski S.B."/>
            <person name="Hernandez A."/>
            <person name="Krull N."/>
            <person name="Liu D.Y."/>
            <person name="Cavanagh H."/>
            <person name="Bos A."/>
            <person name="Gray C.A."/>
            <person name="Murphy B.T."/>
            <person name="Linington R.G."/>
            <person name="Eustaquio A.S."/>
        </authorList>
    </citation>
    <scope>NUCLEOTIDE SEQUENCE [LARGE SCALE GENOMIC DNA]</scope>
    <source>
        <strain evidence="1 2">RL17-374-BIF-D</strain>
    </source>
</reference>
<keyword evidence="2" id="KW-1185">Reference proteome</keyword>
<dbReference type="Proteomes" id="UP001629462">
    <property type="component" value="Unassembled WGS sequence"/>
</dbReference>
<proteinExistence type="predicted"/>
<protein>
    <submittedName>
        <fullName evidence="1">Uncharacterized protein</fullName>
    </submittedName>
</protein>
<dbReference type="RefSeq" id="WP_408163207.1">
    <property type="nucleotide sequence ID" value="NZ_JAQQDB010000035.1"/>
</dbReference>
<comment type="caution">
    <text evidence="1">The sequence shown here is derived from an EMBL/GenBank/DDBJ whole genome shotgun (WGS) entry which is preliminary data.</text>
</comment>
<gene>
    <name evidence="1" type="ORF">PQR08_29215</name>
</gene>
<dbReference type="EMBL" id="JAQQDB010000035">
    <property type="protein sequence ID" value="MFM0521512.1"/>
    <property type="molecule type" value="Genomic_DNA"/>
</dbReference>
<accession>A0ABW9CV73</accession>